<feature type="domain" description="Cupin type-2" evidence="1">
    <location>
        <begin position="43"/>
        <end position="104"/>
    </location>
</feature>
<dbReference type="Gene3D" id="2.60.120.10">
    <property type="entry name" value="Jelly Rolls"/>
    <property type="match status" value="1"/>
</dbReference>
<dbReference type="GeneID" id="60823523"/>
<sequence>MSLPHLSSGQTASVLPLGTDLAQTPSSALFKAPHLEVARLVMLAGKRLPQHAVPGPVTIQCLEGEIEVTLGSVAQRLRHGDLLYLAGGEPHDVAALSDASLLLTIVLLNHD</sequence>
<proteinExistence type="predicted"/>
<dbReference type="EMBL" id="CP037901">
    <property type="protein sequence ID" value="QBP13800.1"/>
    <property type="molecule type" value="Genomic_DNA"/>
</dbReference>
<evidence type="ECO:0000313" key="3">
    <source>
        <dbReference type="Proteomes" id="UP000253772"/>
    </source>
</evidence>
<gene>
    <name evidence="2" type="ORF">DDF84_029975</name>
</gene>
<evidence type="ECO:0000259" key="1">
    <source>
        <dbReference type="Pfam" id="PF07883"/>
    </source>
</evidence>
<dbReference type="OrthoDB" id="8265259at2"/>
<dbReference type="InterPro" id="IPR013096">
    <property type="entry name" value="Cupin_2"/>
</dbReference>
<dbReference type="CDD" id="cd02230">
    <property type="entry name" value="cupin_HP0902-like"/>
    <property type="match status" value="1"/>
</dbReference>
<evidence type="ECO:0000313" key="2">
    <source>
        <dbReference type="EMBL" id="QBP13800.1"/>
    </source>
</evidence>
<dbReference type="AlphaFoldDB" id="A0A482J442"/>
<protein>
    <submittedName>
        <fullName evidence="2">Cupin domain-containing protein</fullName>
    </submittedName>
</protein>
<accession>A0A482J442</accession>
<dbReference type="SUPFAM" id="SSF51182">
    <property type="entry name" value="RmlC-like cupins"/>
    <property type="match status" value="1"/>
</dbReference>
<dbReference type="RefSeq" id="WP_008652211.1">
    <property type="nucleotide sequence ID" value="NZ_CP037901.1"/>
</dbReference>
<dbReference type="PANTHER" id="PTHR37694">
    <property type="entry name" value="SLR8022 PROTEIN"/>
    <property type="match status" value="1"/>
</dbReference>
<dbReference type="InterPro" id="IPR014710">
    <property type="entry name" value="RmlC-like_jellyroll"/>
</dbReference>
<dbReference type="Pfam" id="PF07883">
    <property type="entry name" value="Cupin_2"/>
    <property type="match status" value="1"/>
</dbReference>
<dbReference type="InterPro" id="IPR011051">
    <property type="entry name" value="RmlC_Cupin_sf"/>
</dbReference>
<dbReference type="Proteomes" id="UP000253772">
    <property type="component" value="Chromosome c2"/>
</dbReference>
<organism evidence="2 3">
    <name type="scientific">Cupriavidus metallidurans</name>
    <dbReference type="NCBI Taxonomy" id="119219"/>
    <lineage>
        <taxon>Bacteria</taxon>
        <taxon>Pseudomonadati</taxon>
        <taxon>Pseudomonadota</taxon>
        <taxon>Betaproteobacteria</taxon>
        <taxon>Burkholderiales</taxon>
        <taxon>Burkholderiaceae</taxon>
        <taxon>Cupriavidus</taxon>
    </lineage>
</organism>
<reference evidence="2 3" key="1">
    <citation type="submission" date="2019-03" db="EMBL/GenBank/DDBJ databases">
        <title>Comparative insights into the high quality Complete genome sequence of highly metal resistant Cupriavidus metallidurans strain BS1 isolated from a gold-copper mine.</title>
        <authorList>
            <person name="Mazhar H.S."/>
            <person name="Rensing C."/>
        </authorList>
    </citation>
    <scope>NUCLEOTIDE SEQUENCE [LARGE SCALE GENOMIC DNA]</scope>
    <source>
        <strain evidence="2 3">BS1</strain>
    </source>
</reference>
<dbReference type="PANTHER" id="PTHR37694:SF1">
    <property type="entry name" value="SLR8022 PROTEIN"/>
    <property type="match status" value="1"/>
</dbReference>
<name>A0A482J442_9BURK</name>